<organism evidence="2 3">
    <name type="scientific">Ceratopteris richardii</name>
    <name type="common">Triangle waterfern</name>
    <dbReference type="NCBI Taxonomy" id="49495"/>
    <lineage>
        <taxon>Eukaryota</taxon>
        <taxon>Viridiplantae</taxon>
        <taxon>Streptophyta</taxon>
        <taxon>Embryophyta</taxon>
        <taxon>Tracheophyta</taxon>
        <taxon>Polypodiopsida</taxon>
        <taxon>Polypodiidae</taxon>
        <taxon>Polypodiales</taxon>
        <taxon>Pteridineae</taxon>
        <taxon>Pteridaceae</taxon>
        <taxon>Parkerioideae</taxon>
        <taxon>Ceratopteris</taxon>
    </lineage>
</organism>
<dbReference type="OMA" id="LACCANF"/>
<accession>A0A8T2TWC8</accession>
<keyword evidence="1" id="KW-1133">Transmembrane helix</keyword>
<keyword evidence="3" id="KW-1185">Reference proteome</keyword>
<name>A0A8T2TWC8_CERRI</name>
<dbReference type="PANTHER" id="PTHR31060">
    <property type="entry name" value="OSJNBA0011J08.25 PROTEIN-RELATED"/>
    <property type="match status" value="1"/>
</dbReference>
<dbReference type="Proteomes" id="UP000825935">
    <property type="component" value="Chromosome 10"/>
</dbReference>
<dbReference type="AlphaFoldDB" id="A0A8T2TWC8"/>
<keyword evidence="1" id="KW-0472">Membrane</keyword>
<keyword evidence="1" id="KW-0812">Transmembrane</keyword>
<evidence type="ECO:0000313" key="2">
    <source>
        <dbReference type="EMBL" id="KAH7427797.1"/>
    </source>
</evidence>
<protein>
    <submittedName>
        <fullName evidence="2">Uncharacterized protein</fullName>
    </submittedName>
</protein>
<proteinExistence type="predicted"/>
<feature type="transmembrane region" description="Helical" evidence="1">
    <location>
        <begin position="12"/>
        <end position="33"/>
    </location>
</feature>
<dbReference type="OrthoDB" id="778222at2759"/>
<evidence type="ECO:0000313" key="3">
    <source>
        <dbReference type="Proteomes" id="UP000825935"/>
    </source>
</evidence>
<comment type="caution">
    <text evidence="2">The sequence shown here is derived from an EMBL/GenBank/DDBJ whole genome shotgun (WGS) entry which is preliminary data.</text>
</comment>
<sequence>MGKQMTSLFNSFADGNFILLPLVYGINVITFMIDLNKAGWEKFATLMGTATSILEFCFWAGHFLITESWNVVFGKMKRGRGSAISSSTSLEYNASKRALGQILGLVNDTPSSSDKYEFTRALAEKLIMKSLLKGDKSLRETNRAALESAFFRTIDLLTISLEEVCHQQELKDGSWFWALIHSLFLKNVGAIQQKLSLECILTYLFSILFGSVKSSRTARELIGASTINMKRSNLNTVAEKLVCELLWVTEKLKDGSTLNEAARSWATLHTLAKLSLSAHSRIQACLLRISVMLLKESTLYGPDTYSSNLKVNILLLWLPLFCNVKIGFDYPCLTPSEKADFFRDLEQIVLSLSVVDQERVLTCWLREYISSTSEWPNLQECFENWYFSAKKPSDMAAL</sequence>
<dbReference type="InterPro" id="IPR038920">
    <property type="entry name" value="At3g05675-like"/>
</dbReference>
<reference evidence="2" key="1">
    <citation type="submission" date="2021-08" db="EMBL/GenBank/DDBJ databases">
        <title>WGS assembly of Ceratopteris richardii.</title>
        <authorList>
            <person name="Marchant D.B."/>
            <person name="Chen G."/>
            <person name="Jenkins J."/>
            <person name="Shu S."/>
            <person name="Leebens-Mack J."/>
            <person name="Grimwood J."/>
            <person name="Schmutz J."/>
            <person name="Soltis P."/>
            <person name="Soltis D."/>
            <person name="Chen Z.-H."/>
        </authorList>
    </citation>
    <scope>NUCLEOTIDE SEQUENCE</scope>
    <source>
        <strain evidence="2">Whitten #5841</strain>
        <tissue evidence="2">Leaf</tissue>
    </source>
</reference>
<dbReference type="EMBL" id="CM035415">
    <property type="protein sequence ID" value="KAH7427797.1"/>
    <property type="molecule type" value="Genomic_DNA"/>
</dbReference>
<evidence type="ECO:0000256" key="1">
    <source>
        <dbReference type="SAM" id="Phobius"/>
    </source>
</evidence>
<feature type="transmembrane region" description="Helical" evidence="1">
    <location>
        <begin position="53"/>
        <end position="73"/>
    </location>
</feature>
<dbReference type="EMBL" id="CM035415">
    <property type="protein sequence ID" value="KAH7427796.1"/>
    <property type="molecule type" value="Genomic_DNA"/>
</dbReference>
<gene>
    <name evidence="2" type="ORF">KP509_10G060500</name>
</gene>
<dbReference type="PANTHER" id="PTHR31060:SF4">
    <property type="entry name" value="1,8-CINEOLE SYNTHASE"/>
    <property type="match status" value="1"/>
</dbReference>